<dbReference type="Pfam" id="PF01648">
    <property type="entry name" value="ACPS"/>
    <property type="match status" value="1"/>
</dbReference>
<proteinExistence type="predicted"/>
<dbReference type="EC" id="2.7.8.7" evidence="1"/>
<dbReference type="InterPro" id="IPR055066">
    <property type="entry name" value="AASDHPPT_N"/>
</dbReference>
<evidence type="ECO:0000256" key="1">
    <source>
        <dbReference type="ARBA" id="ARBA00013172"/>
    </source>
</evidence>
<keyword evidence="6" id="KW-1185">Reference proteome</keyword>
<dbReference type="Proteomes" id="UP000308652">
    <property type="component" value="Unassembled WGS sequence"/>
</dbReference>
<organism evidence="5 6">
    <name type="scientific">Crucibulum laeve</name>
    <dbReference type="NCBI Taxonomy" id="68775"/>
    <lineage>
        <taxon>Eukaryota</taxon>
        <taxon>Fungi</taxon>
        <taxon>Dikarya</taxon>
        <taxon>Basidiomycota</taxon>
        <taxon>Agaricomycotina</taxon>
        <taxon>Agaricomycetes</taxon>
        <taxon>Agaricomycetidae</taxon>
        <taxon>Agaricales</taxon>
        <taxon>Agaricineae</taxon>
        <taxon>Nidulariaceae</taxon>
        <taxon>Crucibulum</taxon>
    </lineage>
</organism>
<dbReference type="PANTHER" id="PTHR12215:SF10">
    <property type="entry name" value="L-AMINOADIPATE-SEMIALDEHYDE DEHYDROGENASE-PHOSPHOPANTETHEINYL TRANSFERASE"/>
    <property type="match status" value="1"/>
</dbReference>
<dbReference type="EMBL" id="ML213591">
    <property type="protein sequence ID" value="TFK43160.1"/>
    <property type="molecule type" value="Genomic_DNA"/>
</dbReference>
<feature type="domain" description="4'-phosphopantetheinyl transferase N-terminal" evidence="4">
    <location>
        <begin position="16"/>
        <end position="100"/>
    </location>
</feature>
<dbReference type="InterPro" id="IPR050559">
    <property type="entry name" value="P-Pant_transferase_sf"/>
</dbReference>
<gene>
    <name evidence="5" type="ORF">BDQ12DRAFT_674496</name>
</gene>
<dbReference type="Pfam" id="PF22624">
    <property type="entry name" value="AASDHPPT_N"/>
    <property type="match status" value="1"/>
</dbReference>
<protein>
    <recommendedName>
        <fullName evidence="1">holo-[acyl-carrier-protein] synthase</fullName>
        <ecNumber evidence="1">2.7.8.7</ecNumber>
    </recommendedName>
</protein>
<evidence type="ECO:0000259" key="3">
    <source>
        <dbReference type="Pfam" id="PF01648"/>
    </source>
</evidence>
<dbReference type="OrthoDB" id="26719at2759"/>
<dbReference type="Gene3D" id="3.90.470.20">
    <property type="entry name" value="4'-phosphopantetheinyl transferase domain"/>
    <property type="match status" value="2"/>
</dbReference>
<evidence type="ECO:0000313" key="6">
    <source>
        <dbReference type="Proteomes" id="UP000308652"/>
    </source>
</evidence>
<name>A0A5C3MD92_9AGAR</name>
<dbReference type="InterPro" id="IPR008278">
    <property type="entry name" value="4-PPantetheinyl_Trfase_dom"/>
</dbReference>
<dbReference type="GO" id="GO:0005829">
    <property type="term" value="C:cytosol"/>
    <property type="evidence" value="ECO:0007669"/>
    <property type="project" value="TreeGrafter"/>
</dbReference>
<feature type="domain" description="4'-phosphopantetheinyl transferase" evidence="3">
    <location>
        <begin position="112"/>
        <end position="189"/>
    </location>
</feature>
<dbReference type="GO" id="GO:0000287">
    <property type="term" value="F:magnesium ion binding"/>
    <property type="evidence" value="ECO:0007669"/>
    <property type="project" value="InterPro"/>
</dbReference>
<reference evidence="5 6" key="1">
    <citation type="journal article" date="2019" name="Nat. Ecol. Evol.">
        <title>Megaphylogeny resolves global patterns of mushroom evolution.</title>
        <authorList>
            <person name="Varga T."/>
            <person name="Krizsan K."/>
            <person name="Foldi C."/>
            <person name="Dima B."/>
            <person name="Sanchez-Garcia M."/>
            <person name="Sanchez-Ramirez S."/>
            <person name="Szollosi G.J."/>
            <person name="Szarkandi J.G."/>
            <person name="Papp V."/>
            <person name="Albert L."/>
            <person name="Andreopoulos W."/>
            <person name="Angelini C."/>
            <person name="Antonin V."/>
            <person name="Barry K.W."/>
            <person name="Bougher N.L."/>
            <person name="Buchanan P."/>
            <person name="Buyck B."/>
            <person name="Bense V."/>
            <person name="Catcheside P."/>
            <person name="Chovatia M."/>
            <person name="Cooper J."/>
            <person name="Damon W."/>
            <person name="Desjardin D."/>
            <person name="Finy P."/>
            <person name="Geml J."/>
            <person name="Haridas S."/>
            <person name="Hughes K."/>
            <person name="Justo A."/>
            <person name="Karasinski D."/>
            <person name="Kautmanova I."/>
            <person name="Kiss B."/>
            <person name="Kocsube S."/>
            <person name="Kotiranta H."/>
            <person name="LaButti K.M."/>
            <person name="Lechner B.E."/>
            <person name="Liimatainen K."/>
            <person name="Lipzen A."/>
            <person name="Lukacs Z."/>
            <person name="Mihaltcheva S."/>
            <person name="Morgado L.N."/>
            <person name="Niskanen T."/>
            <person name="Noordeloos M.E."/>
            <person name="Ohm R.A."/>
            <person name="Ortiz-Santana B."/>
            <person name="Ovrebo C."/>
            <person name="Racz N."/>
            <person name="Riley R."/>
            <person name="Savchenko A."/>
            <person name="Shiryaev A."/>
            <person name="Soop K."/>
            <person name="Spirin V."/>
            <person name="Szebenyi C."/>
            <person name="Tomsovsky M."/>
            <person name="Tulloss R.E."/>
            <person name="Uehling J."/>
            <person name="Grigoriev I.V."/>
            <person name="Vagvolgyi C."/>
            <person name="Papp T."/>
            <person name="Martin F.M."/>
            <person name="Miettinen O."/>
            <person name="Hibbett D.S."/>
            <person name="Nagy L.G."/>
        </authorList>
    </citation>
    <scope>NUCLEOTIDE SEQUENCE [LARGE SCALE GENOMIC DNA]</scope>
    <source>
        <strain evidence="5 6">CBS 166.37</strain>
    </source>
</reference>
<dbReference type="PANTHER" id="PTHR12215">
    <property type="entry name" value="PHOSPHOPANTETHEINE TRANSFERASE"/>
    <property type="match status" value="1"/>
</dbReference>
<dbReference type="STRING" id="68775.A0A5C3MD92"/>
<accession>A0A5C3MD92</accession>
<evidence type="ECO:0000313" key="5">
    <source>
        <dbReference type="EMBL" id="TFK43160.1"/>
    </source>
</evidence>
<dbReference type="InterPro" id="IPR037143">
    <property type="entry name" value="4-PPantetheinyl_Trfase_dom_sf"/>
</dbReference>
<dbReference type="SUPFAM" id="SSF56214">
    <property type="entry name" value="4'-phosphopantetheinyl transferase"/>
    <property type="match status" value="2"/>
</dbReference>
<dbReference type="GO" id="GO:0008897">
    <property type="term" value="F:holo-[acyl-carrier-protein] synthase activity"/>
    <property type="evidence" value="ECO:0007669"/>
    <property type="project" value="UniProtKB-EC"/>
</dbReference>
<dbReference type="GO" id="GO:0019878">
    <property type="term" value="P:lysine biosynthetic process via aminoadipic acid"/>
    <property type="evidence" value="ECO:0007669"/>
    <property type="project" value="TreeGrafter"/>
</dbReference>
<evidence type="ECO:0000256" key="2">
    <source>
        <dbReference type="ARBA" id="ARBA00022679"/>
    </source>
</evidence>
<keyword evidence="2 5" id="KW-0808">Transferase</keyword>
<dbReference type="AlphaFoldDB" id="A0A5C3MD92"/>
<sequence>MQAWAVVYNASLLSEELYQRALLLVDSDSVARIKKFYHRADACRTLIGRLLTRVMLKERGISVHAMKFSATSAGKPYITTNLKPPVGYNVTHDNALIALAFAPGIHNAPAFSIGIDVMKVRLPSRETFASFVDSVGEQLTPLEHRLLFSGASPTEGLRRFFWMWTLKEAYTKALGVGMGFNFQRVEFDVVRKVVRIDGKIPEGWRFNLFVIRDGDDLYQGVVAEYVGGMRTEVIDITSNPNWLVVYDAVTFVKKAIDQLQEK</sequence>
<evidence type="ECO:0000259" key="4">
    <source>
        <dbReference type="Pfam" id="PF22624"/>
    </source>
</evidence>